<protein>
    <recommendedName>
        <fullName evidence="10 11">Multifunctional fusion protein</fullName>
    </recommendedName>
    <domain>
        <recommendedName>
            <fullName evidence="11">Membrane protein insertase YidC</fullName>
        </recommendedName>
        <alternativeName>
            <fullName evidence="11">Foldase YidC</fullName>
        </alternativeName>
        <alternativeName>
            <fullName evidence="11">Membrane protein YidC</fullName>
        </alternativeName>
        <alternativeName>
            <fullName evidence="11">Membrane integrase YidC</fullName>
        </alternativeName>
    </domain>
    <domain>
        <recommendedName>
            <fullName evidence="10">Putative membrane protein insertion efficiency factor</fullName>
        </recommendedName>
    </domain>
</protein>
<feature type="domain" description="Membrane insertase YidC/Oxa/ALB C-terminal" evidence="12">
    <location>
        <begin position="440"/>
        <end position="617"/>
    </location>
</feature>
<evidence type="ECO:0000256" key="8">
    <source>
        <dbReference type="ARBA" id="ARBA00023136"/>
    </source>
</evidence>
<evidence type="ECO:0000256" key="2">
    <source>
        <dbReference type="ARBA" id="ARBA00010527"/>
    </source>
</evidence>
<dbReference type="Proteomes" id="UP000315303">
    <property type="component" value="Unassembled WGS sequence"/>
</dbReference>
<dbReference type="InterPro" id="IPR047196">
    <property type="entry name" value="YidC_ALB_C"/>
</dbReference>
<evidence type="ECO:0000259" key="12">
    <source>
        <dbReference type="Pfam" id="PF02096"/>
    </source>
</evidence>
<dbReference type="Gene3D" id="2.70.98.90">
    <property type="match status" value="1"/>
</dbReference>
<dbReference type="InterPro" id="IPR019998">
    <property type="entry name" value="Membr_insert_YidC"/>
</dbReference>
<dbReference type="SMART" id="SM01234">
    <property type="entry name" value="Haemolytic"/>
    <property type="match status" value="1"/>
</dbReference>
<dbReference type="InterPro" id="IPR038221">
    <property type="entry name" value="YidC_periplasmic_sf"/>
</dbReference>
<keyword evidence="3 11" id="KW-0813">Transport</keyword>
<organism evidence="14 15">
    <name type="scientific">Litorilituus lipolyticus</name>
    <dbReference type="NCBI Taxonomy" id="2491017"/>
    <lineage>
        <taxon>Bacteria</taxon>
        <taxon>Pseudomonadati</taxon>
        <taxon>Pseudomonadota</taxon>
        <taxon>Gammaproteobacteria</taxon>
        <taxon>Alteromonadales</taxon>
        <taxon>Colwelliaceae</taxon>
        <taxon>Litorilituus</taxon>
    </lineage>
</organism>
<keyword evidence="5 11" id="KW-0812">Transmembrane</keyword>
<comment type="caution">
    <text evidence="14">The sequence shown here is derived from an EMBL/GenBank/DDBJ whole genome shotgun (WGS) entry which is preliminary data.</text>
</comment>
<dbReference type="Pfam" id="PF02096">
    <property type="entry name" value="60KD_IMP"/>
    <property type="match status" value="1"/>
</dbReference>
<dbReference type="GO" id="GO:0005886">
    <property type="term" value="C:plasma membrane"/>
    <property type="evidence" value="ECO:0007669"/>
    <property type="project" value="UniProtKB-SubCell"/>
</dbReference>
<evidence type="ECO:0000256" key="9">
    <source>
        <dbReference type="ARBA" id="ARBA00023186"/>
    </source>
</evidence>
<evidence type="ECO:0000256" key="4">
    <source>
        <dbReference type="ARBA" id="ARBA00022475"/>
    </source>
</evidence>
<name>A0A502KP66_9GAMM</name>
<evidence type="ECO:0000256" key="7">
    <source>
        <dbReference type="ARBA" id="ARBA00022989"/>
    </source>
</evidence>
<dbReference type="GO" id="GO:0051205">
    <property type="term" value="P:protein insertion into membrane"/>
    <property type="evidence" value="ECO:0007669"/>
    <property type="project" value="TreeGrafter"/>
</dbReference>
<evidence type="ECO:0000313" key="14">
    <source>
        <dbReference type="EMBL" id="TPH13236.1"/>
    </source>
</evidence>
<feature type="domain" description="Membrane insertase YidC N-terminal" evidence="13">
    <location>
        <begin position="157"/>
        <end position="429"/>
    </location>
</feature>
<evidence type="ECO:0000256" key="11">
    <source>
        <dbReference type="HAMAP-Rule" id="MF_01810"/>
    </source>
</evidence>
<gene>
    <name evidence="11 14" type="primary">yidC</name>
    <name evidence="14" type="ORF">EPA86_13665</name>
</gene>
<dbReference type="InterPro" id="IPR001708">
    <property type="entry name" value="YidC/ALB3/OXA1/COX18"/>
</dbReference>
<dbReference type="NCBIfam" id="NF002353">
    <property type="entry name" value="PRK01318.1-4"/>
    <property type="match status" value="1"/>
</dbReference>
<sequence length="630" mass="70879">MAKNNSTPQKIVITLIRGYQRFISPLLGSNCRFNPTCSSYAIEAVNRFGVIKGTWLASKRILKCHPLNAGGDDPVPTHKKREINLMESQRSLLFIALMVVTYLLFSQWQKEQATPVEQVTTTQEQSIQENSGDFVPESSEQVAALEKIPSATNSKLITVNTDTISAKINSQGGDIVEVKLLKYETVQDSKIPFTVLQNGAQKYIAQSGLTGANGVDRIVKGRPIYTSQQSNYDLDGNEELIVDLVYQADNGLNVTKRFTFKADSYVINVDYIVNNNTSNTVSVQMYGQLKQSTVVDTSTGMLPTYRGAAYSTTEERYEKYDFEDIAEANLSKPTAGGWVAMLEHYFVSAWVPNGKDTNQLYTSYTNNYEAVIGFKAPAINIDAGEQGKTSAVLYVGPKDQAVLETLAPSLDLTIDYGFLWMISQPLFWLLLQIQNIVSNWGVAIIIITMIVKGAMYPLTKAQYTSMAKMRDLAPKMQQLKERYGDDRQKMSQATMEMYRKEKVNPAGGCLPLLLQMPIFLALYWVFLESVELRHAPFVFWIQDLSAKDPFFVLPILMGISMYVMQKMQPMTIQDPMQQKIMQYMPVVFSVFMAWFPSGLVLYWFISNVISIIQMKIIFDGMAKQKAAKES</sequence>
<evidence type="ECO:0000259" key="13">
    <source>
        <dbReference type="Pfam" id="PF14849"/>
    </source>
</evidence>
<dbReference type="GO" id="GO:0032977">
    <property type="term" value="F:membrane insertase activity"/>
    <property type="evidence" value="ECO:0007669"/>
    <property type="project" value="InterPro"/>
</dbReference>
<comment type="subcellular location">
    <subcellularLocation>
        <location evidence="1">Cell inner membrane</location>
        <topology evidence="1">Multi-pass membrane protein</topology>
    </subcellularLocation>
    <subcellularLocation>
        <location evidence="11">Cell membrane</location>
        <topology evidence="11">Multi-pass membrane protein</topology>
    </subcellularLocation>
    <subcellularLocation>
        <location evidence="10">Cell membrane</location>
        <topology evidence="10">Peripheral membrane protein</topology>
        <orientation evidence="10">Cytoplasmic side</orientation>
    </subcellularLocation>
</comment>
<comment type="function">
    <text evidence="10">Could be involved in insertion of integral membrane proteins into the membrane.</text>
</comment>
<evidence type="ECO:0000313" key="15">
    <source>
        <dbReference type="Proteomes" id="UP000315303"/>
    </source>
</evidence>
<dbReference type="HAMAP" id="MF_01810">
    <property type="entry name" value="YidC_type1"/>
    <property type="match status" value="1"/>
</dbReference>
<evidence type="ECO:0000256" key="3">
    <source>
        <dbReference type="ARBA" id="ARBA00022448"/>
    </source>
</evidence>
<keyword evidence="7 11" id="KW-1133">Transmembrane helix</keyword>
<dbReference type="GO" id="GO:0015031">
    <property type="term" value="P:protein transport"/>
    <property type="evidence" value="ECO:0007669"/>
    <property type="project" value="UniProtKB-KW"/>
</dbReference>
<comment type="similarity">
    <text evidence="2 11">Belongs to the OXA1/ALB3/YidC family. Type 1 subfamily.</text>
</comment>
<dbReference type="InterPro" id="IPR028053">
    <property type="entry name" value="Membr_insert_YidC_N"/>
</dbReference>
<evidence type="ECO:0000256" key="10">
    <source>
        <dbReference type="HAMAP-Rule" id="MF_00386"/>
    </source>
</evidence>
<evidence type="ECO:0000256" key="1">
    <source>
        <dbReference type="ARBA" id="ARBA00004429"/>
    </source>
</evidence>
<dbReference type="Pfam" id="PF01809">
    <property type="entry name" value="YidD"/>
    <property type="match status" value="1"/>
</dbReference>
<dbReference type="NCBIfam" id="NF002352">
    <property type="entry name" value="PRK01318.1-3"/>
    <property type="match status" value="1"/>
</dbReference>
<dbReference type="RefSeq" id="WP_140604528.1">
    <property type="nucleotide sequence ID" value="NZ_SAWY01000036.1"/>
</dbReference>
<dbReference type="PANTHER" id="PTHR12428">
    <property type="entry name" value="OXA1"/>
    <property type="match status" value="1"/>
</dbReference>
<dbReference type="CDD" id="cd20070">
    <property type="entry name" value="5TM_YidC_Alb3"/>
    <property type="match status" value="1"/>
</dbReference>
<dbReference type="InterPro" id="IPR002696">
    <property type="entry name" value="Membr_insert_effic_factor_YidD"/>
</dbReference>
<feature type="transmembrane region" description="Helical" evidence="11">
    <location>
        <begin position="91"/>
        <end position="108"/>
    </location>
</feature>
<dbReference type="NCBIfam" id="TIGR00278">
    <property type="entry name" value="membrane protein insertion efficiency factor YidD"/>
    <property type="match status" value="1"/>
</dbReference>
<dbReference type="EMBL" id="SAWY01000036">
    <property type="protein sequence ID" value="TPH13236.1"/>
    <property type="molecule type" value="Genomic_DNA"/>
</dbReference>
<reference evidence="14 15" key="1">
    <citation type="submission" date="2019-01" db="EMBL/GenBank/DDBJ databases">
        <title>Litorilituus lipolytica sp. nov., isolated from intertidal sand of the Yellow Sea in China.</title>
        <authorList>
            <person name="Liu A."/>
        </authorList>
    </citation>
    <scope>NUCLEOTIDE SEQUENCE [LARGE SCALE GENOMIC DNA]</scope>
    <source>
        <strain evidence="14 15">RZ04</strain>
    </source>
</reference>
<keyword evidence="8 10" id="KW-0472">Membrane</keyword>
<keyword evidence="4 10" id="KW-1003">Cell membrane</keyword>
<feature type="transmembrane region" description="Helical" evidence="11">
    <location>
        <begin position="585"/>
        <end position="605"/>
    </location>
</feature>
<dbReference type="PRINTS" id="PR01900">
    <property type="entry name" value="YIDCPROTEIN"/>
</dbReference>
<dbReference type="InterPro" id="IPR028055">
    <property type="entry name" value="YidC/Oxa/ALB_C"/>
</dbReference>
<dbReference type="NCBIfam" id="TIGR03593">
    <property type="entry name" value="yidC_nterm"/>
    <property type="match status" value="1"/>
</dbReference>
<dbReference type="AlphaFoldDB" id="A0A502KP66"/>
<proteinExistence type="inferred from homology"/>
<keyword evidence="15" id="KW-1185">Reference proteome</keyword>
<comment type="similarity">
    <text evidence="10">Belongs to the UPF0161 family.</text>
</comment>
<dbReference type="OrthoDB" id="9780552at2"/>
<dbReference type="NCBIfam" id="TIGR03592">
    <property type="entry name" value="yidC_oxa1_cterm"/>
    <property type="match status" value="1"/>
</dbReference>
<evidence type="ECO:0000256" key="5">
    <source>
        <dbReference type="ARBA" id="ARBA00022692"/>
    </source>
</evidence>
<evidence type="ECO:0000256" key="6">
    <source>
        <dbReference type="ARBA" id="ARBA00022927"/>
    </source>
</evidence>
<comment type="subunit">
    <text evidence="11">Interacts with the Sec translocase complex via SecD. Specifically interacts with transmembrane segments of nascent integral membrane proteins during membrane integration.</text>
</comment>
<dbReference type="CDD" id="cd19961">
    <property type="entry name" value="EcYidC-like_peri"/>
    <property type="match status" value="1"/>
</dbReference>
<feature type="transmembrane region" description="Helical" evidence="11">
    <location>
        <begin position="440"/>
        <end position="459"/>
    </location>
</feature>
<feature type="transmembrane region" description="Helical" evidence="11">
    <location>
        <begin position="546"/>
        <end position="564"/>
    </location>
</feature>
<dbReference type="PANTHER" id="PTHR12428:SF65">
    <property type="entry name" value="CYTOCHROME C OXIDASE ASSEMBLY PROTEIN COX18, MITOCHONDRIAL"/>
    <property type="match status" value="1"/>
</dbReference>
<keyword evidence="6 11" id="KW-0653">Protein transport</keyword>
<dbReference type="PRINTS" id="PR00701">
    <property type="entry name" value="60KDINNERMP"/>
</dbReference>
<dbReference type="Pfam" id="PF14849">
    <property type="entry name" value="YidC_periplas"/>
    <property type="match status" value="1"/>
</dbReference>
<accession>A0A502KP66</accession>
<dbReference type="HAMAP" id="MF_00386">
    <property type="entry name" value="UPF0161_YidD"/>
    <property type="match status" value="1"/>
</dbReference>
<keyword evidence="9 11" id="KW-0143">Chaperone</keyword>
<comment type="function">
    <text evidence="11">Required for the insertion and/or proper folding and/or complex formation of integral membrane proteins into the membrane. Involved in integration of membrane proteins that insert both dependently and independently of the Sec translocase complex, as well as at least some lipoproteins. Aids folding of multispanning membrane proteins.</text>
</comment>
<feature type="transmembrane region" description="Helical" evidence="11">
    <location>
        <begin position="505"/>
        <end position="526"/>
    </location>
</feature>